<proteinExistence type="predicted"/>
<sequence>MRPRIRHRLPGIRLTVGENLGKNPNSGCTPWRYGSGRLNLRQVEERKESVVRIRAGQHLQETNSRGMWYAGIETLADCKQAIFVSSTPDSFPSQETEMVQYVPWFIETRSVSPSKSIRSAARELNLPRSTVHKVLYKNPRLYAYKVELVQELFSQIIVHAAQLDDDMLARIDFKEGFLQGQMHLAHIQCPPHLFFAAHCPFAAAHSQSL</sequence>
<name>A0ABQ8TBH9_PERAM</name>
<evidence type="ECO:0000313" key="2">
    <source>
        <dbReference type="Proteomes" id="UP001148838"/>
    </source>
</evidence>
<dbReference type="EMBL" id="JAJSOF020000013">
    <property type="protein sequence ID" value="KAJ4443588.1"/>
    <property type="molecule type" value="Genomic_DNA"/>
</dbReference>
<reference evidence="1 2" key="1">
    <citation type="journal article" date="2022" name="Allergy">
        <title>Genome assembly and annotation of Periplaneta americana reveal a comprehensive cockroach allergen profile.</title>
        <authorList>
            <person name="Wang L."/>
            <person name="Xiong Q."/>
            <person name="Saelim N."/>
            <person name="Wang L."/>
            <person name="Nong W."/>
            <person name="Wan A.T."/>
            <person name="Shi M."/>
            <person name="Liu X."/>
            <person name="Cao Q."/>
            <person name="Hui J.H.L."/>
            <person name="Sookrung N."/>
            <person name="Leung T.F."/>
            <person name="Tungtrongchitr A."/>
            <person name="Tsui S.K.W."/>
        </authorList>
    </citation>
    <scope>NUCLEOTIDE SEQUENCE [LARGE SCALE GENOMIC DNA]</scope>
    <source>
        <strain evidence="1">PWHHKU_190912</strain>
    </source>
</reference>
<dbReference type="Proteomes" id="UP001148838">
    <property type="component" value="Unassembled WGS sequence"/>
</dbReference>
<evidence type="ECO:0000313" key="1">
    <source>
        <dbReference type="EMBL" id="KAJ4443588.1"/>
    </source>
</evidence>
<accession>A0ABQ8TBH9</accession>
<keyword evidence="2" id="KW-1185">Reference proteome</keyword>
<comment type="caution">
    <text evidence="1">The sequence shown here is derived from an EMBL/GenBank/DDBJ whole genome shotgun (WGS) entry which is preliminary data.</text>
</comment>
<organism evidence="1 2">
    <name type="scientific">Periplaneta americana</name>
    <name type="common">American cockroach</name>
    <name type="synonym">Blatta americana</name>
    <dbReference type="NCBI Taxonomy" id="6978"/>
    <lineage>
        <taxon>Eukaryota</taxon>
        <taxon>Metazoa</taxon>
        <taxon>Ecdysozoa</taxon>
        <taxon>Arthropoda</taxon>
        <taxon>Hexapoda</taxon>
        <taxon>Insecta</taxon>
        <taxon>Pterygota</taxon>
        <taxon>Neoptera</taxon>
        <taxon>Polyneoptera</taxon>
        <taxon>Dictyoptera</taxon>
        <taxon>Blattodea</taxon>
        <taxon>Blattoidea</taxon>
        <taxon>Blattidae</taxon>
        <taxon>Blattinae</taxon>
        <taxon>Periplaneta</taxon>
    </lineage>
</organism>
<gene>
    <name evidence="1" type="ORF">ANN_05262</name>
</gene>
<protein>
    <submittedName>
        <fullName evidence="1">Uncharacterized protein</fullName>
    </submittedName>
</protein>